<keyword evidence="2" id="KW-0031">Aminopeptidase</keyword>
<feature type="active site" description="Proton acceptor" evidence="7">
    <location>
        <position position="203"/>
    </location>
</feature>
<dbReference type="SUPFAM" id="SSF53187">
    <property type="entry name" value="Zn-dependent exopeptidases"/>
    <property type="match status" value="1"/>
</dbReference>
<evidence type="ECO:0000256" key="8">
    <source>
        <dbReference type="PIRSR" id="PIRSR001123-2"/>
    </source>
</evidence>
<dbReference type="GO" id="GO:0046872">
    <property type="term" value="F:metal ion binding"/>
    <property type="evidence" value="ECO:0007669"/>
    <property type="project" value="UniProtKB-UniRule"/>
</dbReference>
<feature type="binding site" evidence="8">
    <location>
        <position position="174"/>
    </location>
    <ligand>
        <name>Zn(2+)</name>
        <dbReference type="ChEBI" id="CHEBI:29105"/>
        <label>2</label>
    </ligand>
</feature>
<organism evidence="9 12">
    <name type="scientific">Halorubrum ezzemoulense</name>
    <name type="common">Halorubrum chaoviator</name>
    <dbReference type="NCBI Taxonomy" id="337243"/>
    <lineage>
        <taxon>Archaea</taxon>
        <taxon>Methanobacteriati</taxon>
        <taxon>Methanobacteriota</taxon>
        <taxon>Stenosarchaea group</taxon>
        <taxon>Halobacteria</taxon>
        <taxon>Halobacteriales</taxon>
        <taxon>Haloferacaceae</taxon>
        <taxon>Halorubrum</taxon>
    </lineage>
</organism>
<dbReference type="EMBL" id="NHOZ01000034">
    <property type="protein sequence ID" value="OYR64880.1"/>
    <property type="molecule type" value="Genomic_DNA"/>
</dbReference>
<dbReference type="SUPFAM" id="SSF101821">
    <property type="entry name" value="Aminopeptidase/glucanase lid domain"/>
    <property type="match status" value="1"/>
</dbReference>
<evidence type="ECO:0000256" key="6">
    <source>
        <dbReference type="PIRNR" id="PIRNR001123"/>
    </source>
</evidence>
<dbReference type="Gene3D" id="3.40.630.10">
    <property type="entry name" value="Zn peptidases"/>
    <property type="match status" value="1"/>
</dbReference>
<comment type="cofactor">
    <cofactor evidence="8">
        <name>a divalent metal cation</name>
        <dbReference type="ChEBI" id="CHEBI:60240"/>
    </cofactor>
    <text evidence="8">Binds 2 divalent metal cations per subunit.</text>
</comment>
<keyword evidence="4 8" id="KW-0479">Metal-binding</keyword>
<reference evidence="9" key="2">
    <citation type="submission" date="2017-05" db="EMBL/GenBank/DDBJ databases">
        <authorList>
            <person name="Song R."/>
            <person name="Chenine A.L."/>
            <person name="Ruprecht R.M."/>
        </authorList>
    </citation>
    <scope>NUCLEOTIDE SEQUENCE</scope>
    <source>
        <strain evidence="10">Ga2p</strain>
        <strain evidence="9">Ga36</strain>
    </source>
</reference>
<comment type="similarity">
    <text evidence="1 6">Belongs to the peptidase M42 family.</text>
</comment>
<evidence type="ECO:0000313" key="11">
    <source>
        <dbReference type="Proteomes" id="UP000215607"/>
    </source>
</evidence>
<comment type="caution">
    <text evidence="9">The sequence shown here is derived from an EMBL/GenBank/DDBJ whole genome shotgun (WGS) entry which is preliminary data.</text>
</comment>
<feature type="binding site" evidence="8">
    <location>
        <position position="226"/>
    </location>
    <ligand>
        <name>Zn(2+)</name>
        <dbReference type="ChEBI" id="CHEBI:29105"/>
        <label>1</label>
    </ligand>
</feature>
<evidence type="ECO:0000313" key="10">
    <source>
        <dbReference type="EMBL" id="OYR67060.1"/>
    </source>
</evidence>
<dbReference type="Pfam" id="PF05343">
    <property type="entry name" value="Peptidase_M42"/>
    <property type="match status" value="1"/>
</dbReference>
<feature type="binding site" evidence="8">
    <location>
        <position position="318"/>
    </location>
    <ligand>
        <name>Zn(2+)</name>
        <dbReference type="ChEBI" id="CHEBI:29105"/>
        <label>2</label>
    </ligand>
</feature>
<dbReference type="GO" id="GO:0004177">
    <property type="term" value="F:aminopeptidase activity"/>
    <property type="evidence" value="ECO:0007669"/>
    <property type="project" value="UniProtKB-UniRule"/>
</dbReference>
<evidence type="ECO:0000256" key="3">
    <source>
        <dbReference type="ARBA" id="ARBA00022670"/>
    </source>
</evidence>
<dbReference type="PANTHER" id="PTHR32481">
    <property type="entry name" value="AMINOPEPTIDASE"/>
    <property type="match status" value="1"/>
</dbReference>
<protein>
    <submittedName>
        <fullName evidence="9">Peptidase M42</fullName>
    </submittedName>
</protein>
<accession>A0A256J7W3</accession>
<dbReference type="Proteomes" id="UP000215731">
    <property type="component" value="Unassembled WGS sequence"/>
</dbReference>
<evidence type="ECO:0000313" key="12">
    <source>
        <dbReference type="Proteomes" id="UP000215731"/>
    </source>
</evidence>
<evidence type="ECO:0000256" key="5">
    <source>
        <dbReference type="ARBA" id="ARBA00022801"/>
    </source>
</evidence>
<gene>
    <name evidence="10" type="ORF">DJ79_09780</name>
    <name evidence="9" type="ORF">DJ80_03520</name>
</gene>
<dbReference type="Gene3D" id="2.40.30.40">
    <property type="entry name" value="Peptidase M42, domain 2"/>
    <property type="match status" value="1"/>
</dbReference>
<reference evidence="11 12" key="1">
    <citation type="journal article" date="2014" name="Front. Microbiol.">
        <title>Population and genomic analysis of the genus Halorubrum.</title>
        <authorList>
            <person name="Fullmer M.S."/>
            <person name="Soucy S.M."/>
            <person name="Swithers K.S."/>
            <person name="Makkay A.M."/>
            <person name="Wheeler R."/>
            <person name="Ventosa A."/>
            <person name="Gogarten J.P."/>
            <person name="Papke R.T."/>
        </authorList>
    </citation>
    <scope>NUCLEOTIDE SEQUENCE [LARGE SCALE GENOMIC DNA]</scope>
    <source>
        <strain evidence="10 11">Ga2p</strain>
        <strain evidence="9 12">Ga36</strain>
    </source>
</reference>
<dbReference type="EMBL" id="NHPA01000046">
    <property type="protein sequence ID" value="OYR67060.1"/>
    <property type="molecule type" value="Genomic_DNA"/>
</dbReference>
<keyword evidence="5" id="KW-0378">Hydrolase</keyword>
<feature type="binding site" evidence="8">
    <location>
        <position position="204"/>
    </location>
    <ligand>
        <name>Zn(2+)</name>
        <dbReference type="ChEBI" id="CHEBI:29105"/>
        <label>2</label>
    </ligand>
</feature>
<evidence type="ECO:0000256" key="4">
    <source>
        <dbReference type="ARBA" id="ARBA00022723"/>
    </source>
</evidence>
<evidence type="ECO:0000313" key="9">
    <source>
        <dbReference type="EMBL" id="OYR64880.1"/>
    </source>
</evidence>
<dbReference type="AlphaFoldDB" id="A0A256J7W3"/>
<dbReference type="RefSeq" id="WP_094552543.1">
    <property type="nucleotide sequence ID" value="NZ_NHOZ01000034.1"/>
</dbReference>
<evidence type="ECO:0000256" key="2">
    <source>
        <dbReference type="ARBA" id="ARBA00022438"/>
    </source>
</evidence>
<feature type="binding site" evidence="8">
    <location>
        <position position="65"/>
    </location>
    <ligand>
        <name>Zn(2+)</name>
        <dbReference type="ChEBI" id="CHEBI:29105"/>
        <label>1</label>
    </ligand>
</feature>
<dbReference type="GO" id="GO:0006508">
    <property type="term" value="P:proteolysis"/>
    <property type="evidence" value="ECO:0007669"/>
    <property type="project" value="UniProtKB-KW"/>
</dbReference>
<keyword evidence="3" id="KW-0645">Protease</keyword>
<dbReference type="PANTHER" id="PTHR32481:SF0">
    <property type="entry name" value="AMINOPEPTIDASE YPDE-RELATED"/>
    <property type="match status" value="1"/>
</dbReference>
<evidence type="ECO:0000256" key="1">
    <source>
        <dbReference type="ARBA" id="ARBA00006272"/>
    </source>
</evidence>
<evidence type="ECO:0000256" key="7">
    <source>
        <dbReference type="PIRSR" id="PIRSR001123-1"/>
    </source>
</evidence>
<dbReference type="Proteomes" id="UP000215607">
    <property type="component" value="Unassembled WGS sequence"/>
</dbReference>
<dbReference type="InterPro" id="IPR008007">
    <property type="entry name" value="Peptidase_M42"/>
</dbReference>
<dbReference type="InterPro" id="IPR023367">
    <property type="entry name" value="Peptidase_M42_dom2"/>
</dbReference>
<feature type="binding site" evidence="8">
    <location>
        <position position="174"/>
    </location>
    <ligand>
        <name>Zn(2+)</name>
        <dbReference type="ChEBI" id="CHEBI:29105"/>
        <label>1</label>
    </ligand>
</feature>
<proteinExistence type="inferred from homology"/>
<sequence>MTFQIDDLRQLIDARGPSGDEHSVAAVFRTLIESHVDDVSTDDFGNLVATSEGARDAPEILLAAHTDELAFLIDEITDDGFLRFSWLGAHYPGNFAGQRVEVGPERVPGVIGPKSRHRMDDEEARSLPEDWYIDLGADSEEAVEQLDVRVGDYATWDRGLVSLAGGRFSGRAIDDRLGLAILAAVARTTDTDATVHYAAVAQEEPGLRGAETTGYQVDPDIALAVDVFPGNHPGDDDRFEVPLGGGPAVELAEGVGQMLNGVLVNRQVREWIRRAGGEADVEPTNCVFRNGFTDARALQTIRGGRHAGTVSVPCRYTHSPVETFQKSDAVETVSLLSAALTTPFPSREESR</sequence>
<name>A0A256J7W3_HALEZ</name>
<dbReference type="InterPro" id="IPR051464">
    <property type="entry name" value="Peptidase_M42_aminopept"/>
</dbReference>
<dbReference type="PIRSF" id="PIRSF001123">
    <property type="entry name" value="PepA_GA"/>
    <property type="match status" value="1"/>
</dbReference>